<dbReference type="InterPro" id="IPR004090">
    <property type="entry name" value="Chemotax_Me-accpt_rcpt"/>
</dbReference>
<evidence type="ECO:0000256" key="2">
    <source>
        <dbReference type="ARBA" id="ARBA00029447"/>
    </source>
</evidence>
<comment type="similarity">
    <text evidence="2">Belongs to the methyl-accepting chemotaxis (MCP) protein family.</text>
</comment>
<dbReference type="InterPro" id="IPR000014">
    <property type="entry name" value="PAS"/>
</dbReference>
<dbReference type="SUPFAM" id="SSF58104">
    <property type="entry name" value="Methyl-accepting chemotaxis protein (MCP) signaling domain"/>
    <property type="match status" value="1"/>
</dbReference>
<dbReference type="PROSITE" id="PS50113">
    <property type="entry name" value="PAC"/>
    <property type="match status" value="1"/>
</dbReference>
<dbReference type="InterPro" id="IPR013656">
    <property type="entry name" value="PAS_4"/>
</dbReference>
<dbReference type="Pfam" id="PF00015">
    <property type="entry name" value="MCPsignal"/>
    <property type="match status" value="1"/>
</dbReference>
<evidence type="ECO:0000256" key="1">
    <source>
        <dbReference type="ARBA" id="ARBA00023224"/>
    </source>
</evidence>
<accession>A0ABX1CJY6</accession>
<evidence type="ECO:0000256" key="3">
    <source>
        <dbReference type="PROSITE-ProRule" id="PRU00284"/>
    </source>
</evidence>
<dbReference type="CDD" id="cd00130">
    <property type="entry name" value="PAS"/>
    <property type="match status" value="1"/>
</dbReference>
<dbReference type="InterPro" id="IPR004089">
    <property type="entry name" value="MCPsignal_dom"/>
</dbReference>
<dbReference type="Gene3D" id="3.30.450.20">
    <property type="entry name" value="PAS domain"/>
    <property type="match status" value="1"/>
</dbReference>
<evidence type="ECO:0000259" key="4">
    <source>
        <dbReference type="PROSITE" id="PS50111"/>
    </source>
</evidence>
<evidence type="ECO:0000313" key="6">
    <source>
        <dbReference type="EMBL" id="NJR77476.1"/>
    </source>
</evidence>
<keyword evidence="7" id="KW-1185">Reference proteome</keyword>
<dbReference type="PRINTS" id="PR00260">
    <property type="entry name" value="CHEMTRNSDUCR"/>
</dbReference>
<dbReference type="EMBL" id="JAAVJH010000001">
    <property type="protein sequence ID" value="NJR77476.1"/>
    <property type="molecule type" value="Genomic_DNA"/>
</dbReference>
<name>A0ABX1CJY6_9SPHN</name>
<dbReference type="Proteomes" id="UP000732399">
    <property type="component" value="Unassembled WGS sequence"/>
</dbReference>
<sequence length="215" mass="23678">MRDGPLWTAIERSQLVVELEPTGLVRWANDQFLVSMGYHLPEVVGRHHAMFCPPELAHSAEYRLFWDDLVAGRHRAGRFRRLTVDGRDIWLQATYTPLVGPQGTIDGILKFATDVTDEVRLSREVASRLEESQRYRAQAEEGQADRQALIDRLGTVVDAIASIASQTNLLALNASVEAARAGAAGKGFAVVANEVKKLAESTRAATANARRMIEG</sequence>
<dbReference type="NCBIfam" id="TIGR00229">
    <property type="entry name" value="sensory_box"/>
    <property type="match status" value="1"/>
</dbReference>
<evidence type="ECO:0000259" key="5">
    <source>
        <dbReference type="PROSITE" id="PS50113"/>
    </source>
</evidence>
<evidence type="ECO:0000313" key="7">
    <source>
        <dbReference type="Proteomes" id="UP000732399"/>
    </source>
</evidence>
<dbReference type="InterPro" id="IPR035965">
    <property type="entry name" value="PAS-like_dom_sf"/>
</dbReference>
<dbReference type="Gene3D" id="6.10.250.3200">
    <property type="match status" value="1"/>
</dbReference>
<gene>
    <name evidence="6" type="ORF">HBH26_02460</name>
</gene>
<feature type="domain" description="PAC" evidence="5">
    <location>
        <begin position="75"/>
        <end position="127"/>
    </location>
</feature>
<feature type="domain" description="Methyl-accepting transducer" evidence="4">
    <location>
        <begin position="151"/>
        <end position="215"/>
    </location>
</feature>
<organism evidence="6 7">
    <name type="scientific">Sphingomonas corticis</name>
    <dbReference type="NCBI Taxonomy" id="2722791"/>
    <lineage>
        <taxon>Bacteria</taxon>
        <taxon>Pseudomonadati</taxon>
        <taxon>Pseudomonadota</taxon>
        <taxon>Alphaproteobacteria</taxon>
        <taxon>Sphingomonadales</taxon>
        <taxon>Sphingomonadaceae</taxon>
        <taxon>Sphingomonas</taxon>
    </lineage>
</organism>
<comment type="caution">
    <text evidence="6">The sequence shown here is derived from an EMBL/GenBank/DDBJ whole genome shotgun (WGS) entry which is preliminary data.</text>
</comment>
<dbReference type="PROSITE" id="PS50111">
    <property type="entry name" value="CHEMOTAXIS_TRANSDUC_2"/>
    <property type="match status" value="1"/>
</dbReference>
<protein>
    <submittedName>
        <fullName evidence="6">PAS domain-containing protein</fullName>
    </submittedName>
</protein>
<reference evidence="6 7" key="1">
    <citation type="submission" date="2020-03" db="EMBL/GenBank/DDBJ databases">
        <authorList>
            <person name="Wang L."/>
            <person name="He N."/>
            <person name="Li Y."/>
            <person name="Fang Y."/>
            <person name="Zhang F."/>
        </authorList>
    </citation>
    <scope>NUCLEOTIDE SEQUENCE [LARGE SCALE GENOMIC DNA]</scope>
    <source>
        <strain evidence="6 7">36D10-4-7</strain>
    </source>
</reference>
<dbReference type="InterPro" id="IPR000700">
    <property type="entry name" value="PAS-assoc_C"/>
</dbReference>
<dbReference type="PANTHER" id="PTHR32089:SF112">
    <property type="entry name" value="LYSOZYME-LIKE PROTEIN-RELATED"/>
    <property type="match status" value="1"/>
</dbReference>
<dbReference type="PANTHER" id="PTHR32089">
    <property type="entry name" value="METHYL-ACCEPTING CHEMOTAXIS PROTEIN MCPB"/>
    <property type="match status" value="1"/>
</dbReference>
<keyword evidence="1 3" id="KW-0807">Transducer</keyword>
<dbReference type="SUPFAM" id="SSF55785">
    <property type="entry name" value="PYP-like sensor domain (PAS domain)"/>
    <property type="match status" value="1"/>
</dbReference>
<dbReference type="Pfam" id="PF08448">
    <property type="entry name" value="PAS_4"/>
    <property type="match status" value="1"/>
</dbReference>
<proteinExistence type="inferred from homology"/>
<dbReference type="RefSeq" id="WP_168132972.1">
    <property type="nucleotide sequence ID" value="NZ_JAAVJH010000001.1"/>
</dbReference>